<proteinExistence type="predicted"/>
<evidence type="ECO:0000313" key="1">
    <source>
        <dbReference type="EMBL" id="KAJ5497087.1"/>
    </source>
</evidence>
<reference evidence="1" key="2">
    <citation type="journal article" date="2023" name="IMA Fungus">
        <title>Comparative genomic study of the Penicillium genus elucidates a diverse pangenome and 15 lateral gene transfer events.</title>
        <authorList>
            <person name="Petersen C."/>
            <person name="Sorensen T."/>
            <person name="Nielsen M.R."/>
            <person name="Sondergaard T.E."/>
            <person name="Sorensen J.L."/>
            <person name="Fitzpatrick D.A."/>
            <person name="Frisvad J.C."/>
            <person name="Nielsen K.L."/>
        </authorList>
    </citation>
    <scope>NUCLEOTIDE SEQUENCE</scope>
    <source>
        <strain evidence="1">IBT 29495</strain>
    </source>
</reference>
<sequence>MSPEEKVAQRHPVGFLARILMRWRDGKYAASAFSVISFSYIGSLGQIDDFTWEVTYRPLSMPMNELVRVGSLPRDFFTKLDTTFDIASSYFESLAELHILRLIDQKNDAIESADDCRRKFVARYLFRKLARERKLTERWASFDEGPFKLWCDDFRPANVLLNKDLKTAGVVDCELTYAAPVEFSYAPPWWLLIEKPECWPTDGGLED</sequence>
<evidence type="ECO:0000313" key="2">
    <source>
        <dbReference type="Proteomes" id="UP001149954"/>
    </source>
</evidence>
<dbReference type="EMBL" id="JAPWDS010000005">
    <property type="protein sequence ID" value="KAJ5497087.1"/>
    <property type="molecule type" value="Genomic_DNA"/>
</dbReference>
<dbReference type="OrthoDB" id="5412996at2759"/>
<dbReference type="AlphaFoldDB" id="A0A9W9XQ41"/>
<name>A0A9W9XQ41_9EURO</name>
<comment type="caution">
    <text evidence="1">The sequence shown here is derived from an EMBL/GenBank/DDBJ whole genome shotgun (WGS) entry which is preliminary data.</text>
</comment>
<organism evidence="1 2">
    <name type="scientific">Penicillium fimorum</name>
    <dbReference type="NCBI Taxonomy" id="1882269"/>
    <lineage>
        <taxon>Eukaryota</taxon>
        <taxon>Fungi</taxon>
        <taxon>Dikarya</taxon>
        <taxon>Ascomycota</taxon>
        <taxon>Pezizomycotina</taxon>
        <taxon>Eurotiomycetes</taxon>
        <taxon>Eurotiomycetidae</taxon>
        <taxon>Eurotiales</taxon>
        <taxon>Aspergillaceae</taxon>
        <taxon>Penicillium</taxon>
    </lineage>
</organism>
<accession>A0A9W9XQ41</accession>
<keyword evidence="2" id="KW-1185">Reference proteome</keyword>
<protein>
    <submittedName>
        <fullName evidence="1">Aminoglycoside phosphotransferase</fullName>
    </submittedName>
</protein>
<dbReference type="Proteomes" id="UP001149954">
    <property type="component" value="Unassembled WGS sequence"/>
</dbReference>
<reference evidence="1" key="1">
    <citation type="submission" date="2022-12" db="EMBL/GenBank/DDBJ databases">
        <authorList>
            <person name="Petersen C."/>
        </authorList>
    </citation>
    <scope>NUCLEOTIDE SEQUENCE</scope>
    <source>
        <strain evidence="1">IBT 29495</strain>
    </source>
</reference>
<gene>
    <name evidence="1" type="ORF">N7463_009074</name>
</gene>